<comment type="caution">
    <text evidence="1">The sequence shown here is derived from an EMBL/GenBank/DDBJ whole genome shotgun (WGS) entry which is preliminary data.</text>
</comment>
<reference evidence="1 2" key="1">
    <citation type="submission" date="2021-03" db="EMBL/GenBank/DDBJ databases">
        <title>Genomic Encyclopedia of Type Strains, Phase IV (KMG-IV): sequencing the most valuable type-strain genomes for metagenomic binning, comparative biology and taxonomic classification.</title>
        <authorList>
            <person name="Goeker M."/>
        </authorList>
    </citation>
    <scope>NUCLEOTIDE SEQUENCE [LARGE SCALE GENOMIC DNA]</scope>
    <source>
        <strain evidence="1 2">DSM 28650</strain>
    </source>
</reference>
<name>A0ABS4K972_9CLOT</name>
<accession>A0ABS4K972</accession>
<dbReference type="EMBL" id="JAGGLL010000061">
    <property type="protein sequence ID" value="MBP2024322.1"/>
    <property type="molecule type" value="Genomic_DNA"/>
</dbReference>
<dbReference type="Proteomes" id="UP001519308">
    <property type="component" value="Unassembled WGS sequence"/>
</dbReference>
<gene>
    <name evidence="1" type="ORF">J2Z44_004182</name>
</gene>
<dbReference type="RefSeq" id="WP_021282785.1">
    <property type="nucleotide sequence ID" value="NZ_JAGGLL010000061.1"/>
</dbReference>
<sequence>MIKSTNYCDILKEASIENLDKDCKMAIEEIYINDLQRKEVRFTYYKLNENGNYKLVIRPLDVTEDELFELFQKSIKNNVISNSFAIKIRQTIENTKVGNCLDQPFNDTDYCRFYARGSFLSGDFMCTLEQIFIKELDRREIRFGYYKKNKNGNFQLVTRPLDVTEDEFIVMFKDAIENGVFSKIFITALKTIL</sequence>
<evidence type="ECO:0000313" key="2">
    <source>
        <dbReference type="Proteomes" id="UP001519308"/>
    </source>
</evidence>
<proteinExistence type="predicted"/>
<evidence type="ECO:0000313" key="1">
    <source>
        <dbReference type="EMBL" id="MBP2024322.1"/>
    </source>
</evidence>
<organism evidence="1 2">
    <name type="scientific">Clostridium punense</name>
    <dbReference type="NCBI Taxonomy" id="1054297"/>
    <lineage>
        <taxon>Bacteria</taxon>
        <taxon>Bacillati</taxon>
        <taxon>Bacillota</taxon>
        <taxon>Clostridia</taxon>
        <taxon>Eubacteriales</taxon>
        <taxon>Clostridiaceae</taxon>
        <taxon>Clostridium</taxon>
    </lineage>
</organism>
<keyword evidence="2" id="KW-1185">Reference proteome</keyword>
<protein>
    <submittedName>
        <fullName evidence="1">Uncharacterized protein</fullName>
    </submittedName>
</protein>